<gene>
    <name evidence="1" type="ORF">OnM2_000033</name>
</gene>
<protein>
    <submittedName>
        <fullName evidence="1">Uncharacterized protein</fullName>
    </submittedName>
</protein>
<name>A0A420I8L8_9PEZI</name>
<keyword evidence="2" id="KW-1185">Reference proteome</keyword>
<sequence length="131" mass="14365">MSDEVYYIMVLPEEFLEAVEILLDGDAAIHQATENVETLKEALKVEFPIQNRRKCAKRDPIVQAITGRASSSVLWKGKAPIEKPVQVITGIAVNSLSPLEKTVLSGIVSAFVEGLFDAELRSLATRRPVMG</sequence>
<comment type="caution">
    <text evidence="1">The sequence shown here is derived from an EMBL/GenBank/DDBJ whole genome shotgun (WGS) entry which is preliminary data.</text>
</comment>
<organism evidence="1 2">
    <name type="scientific">Erysiphe neolycopersici</name>
    <dbReference type="NCBI Taxonomy" id="212602"/>
    <lineage>
        <taxon>Eukaryota</taxon>
        <taxon>Fungi</taxon>
        <taxon>Dikarya</taxon>
        <taxon>Ascomycota</taxon>
        <taxon>Pezizomycotina</taxon>
        <taxon>Leotiomycetes</taxon>
        <taxon>Erysiphales</taxon>
        <taxon>Erysiphaceae</taxon>
        <taxon>Erysiphe</taxon>
    </lineage>
</organism>
<evidence type="ECO:0000313" key="1">
    <source>
        <dbReference type="EMBL" id="RKF66019.1"/>
    </source>
</evidence>
<evidence type="ECO:0000313" key="2">
    <source>
        <dbReference type="Proteomes" id="UP000286134"/>
    </source>
</evidence>
<reference evidence="1 2" key="1">
    <citation type="journal article" date="2018" name="BMC Genomics">
        <title>Comparative genome analyses reveal sequence features reflecting distinct modes of host-adaptation between dicot and monocot powdery mildew.</title>
        <authorList>
            <person name="Wu Y."/>
            <person name="Ma X."/>
            <person name="Pan Z."/>
            <person name="Kale S.D."/>
            <person name="Song Y."/>
            <person name="King H."/>
            <person name="Zhang Q."/>
            <person name="Presley C."/>
            <person name="Deng X."/>
            <person name="Wei C.I."/>
            <person name="Xiao S."/>
        </authorList>
    </citation>
    <scope>NUCLEOTIDE SEQUENCE [LARGE SCALE GENOMIC DNA]</scope>
    <source>
        <strain evidence="1">UMSG2</strain>
    </source>
</reference>
<accession>A0A420I8L8</accession>
<dbReference type="Proteomes" id="UP000286134">
    <property type="component" value="Unassembled WGS sequence"/>
</dbReference>
<proteinExistence type="predicted"/>
<dbReference type="AlphaFoldDB" id="A0A420I8L8"/>
<dbReference type="EMBL" id="MCFK01000008">
    <property type="protein sequence ID" value="RKF66019.1"/>
    <property type="molecule type" value="Genomic_DNA"/>
</dbReference>